<evidence type="ECO:0000256" key="3">
    <source>
        <dbReference type="ARBA" id="ARBA00012528"/>
    </source>
</evidence>
<dbReference type="InterPro" id="IPR029787">
    <property type="entry name" value="Nucleotide_cyclase"/>
</dbReference>
<evidence type="ECO:0000313" key="8">
    <source>
        <dbReference type="EMBL" id="GJN55242.1"/>
    </source>
</evidence>
<dbReference type="NCBIfam" id="TIGR00254">
    <property type="entry name" value="GGDEF"/>
    <property type="match status" value="1"/>
</dbReference>
<name>A0A6J4E0Q2_9PSED</name>
<dbReference type="GO" id="GO:0005886">
    <property type="term" value="C:plasma membrane"/>
    <property type="evidence" value="ECO:0007669"/>
    <property type="project" value="UniProtKB-SubCell"/>
</dbReference>
<dbReference type="Pfam" id="PF00990">
    <property type="entry name" value="GGDEF"/>
    <property type="match status" value="1"/>
</dbReference>
<evidence type="ECO:0000313" key="10">
    <source>
        <dbReference type="Proteomes" id="UP001054892"/>
    </source>
</evidence>
<feature type="transmembrane region" description="Helical" evidence="5">
    <location>
        <begin position="36"/>
        <end position="56"/>
    </location>
</feature>
<evidence type="ECO:0000256" key="1">
    <source>
        <dbReference type="ARBA" id="ARBA00001946"/>
    </source>
</evidence>
<protein>
    <recommendedName>
        <fullName evidence="3">diguanylate cyclase</fullName>
        <ecNumber evidence="3">2.7.7.65</ecNumber>
    </recommendedName>
</protein>
<dbReference type="AlphaFoldDB" id="A0A6J4E0Q2"/>
<dbReference type="GO" id="GO:0043709">
    <property type="term" value="P:cell adhesion involved in single-species biofilm formation"/>
    <property type="evidence" value="ECO:0007669"/>
    <property type="project" value="TreeGrafter"/>
</dbReference>
<evidence type="ECO:0000313" key="9">
    <source>
        <dbReference type="Proteomes" id="UP000509383"/>
    </source>
</evidence>
<feature type="transmembrane region" description="Helical" evidence="5">
    <location>
        <begin position="119"/>
        <end position="139"/>
    </location>
</feature>
<dbReference type="GO" id="GO:0052621">
    <property type="term" value="F:diguanylate cyclase activity"/>
    <property type="evidence" value="ECO:0007669"/>
    <property type="project" value="UniProtKB-EC"/>
</dbReference>
<evidence type="ECO:0000256" key="4">
    <source>
        <dbReference type="ARBA" id="ARBA00034247"/>
    </source>
</evidence>
<dbReference type="GO" id="GO:1902201">
    <property type="term" value="P:negative regulation of bacterial-type flagellum-dependent cell motility"/>
    <property type="evidence" value="ECO:0007669"/>
    <property type="project" value="TreeGrafter"/>
</dbReference>
<sequence>MALNIPTLVLVDVYILMLLGLLAGRAWRRGSPEPTLGYLSLMLLLGALATVLGSLRGMNIDLVPILLGNIVLQFSCAMNWTAMRVFAGRRAHLPGILAGPLLWAALCTVPAFYESLPARVFVSTALTLGYTLLAGLELWRARHELQVSIKPALALHLIHFVTYGVRLVVDRGVPFQAAVDGQSTGFFAVMVFETLLYAIGMAFVTLAMVKERTELQYKHAAFSDPLTGIGNRRAFMTSGEALLKACAARKESVALLLCDLDNFKRLNDTFGHSAGDEVLMGFCAVTSARMRKHDVFGRIGGEEFACLLSDADAATATLVAERIRREFAESDLLGPGRLSVSIGIATSSQAGHELYRLLSLADKALYEAKNQGRNRVEHYHSAIPTRPARGS</sequence>
<dbReference type="SMART" id="SM00267">
    <property type="entry name" value="GGDEF"/>
    <property type="match status" value="1"/>
</dbReference>
<dbReference type="Proteomes" id="UP000509383">
    <property type="component" value="Chromosome"/>
</dbReference>
<dbReference type="PANTHER" id="PTHR45138:SF9">
    <property type="entry name" value="DIGUANYLATE CYCLASE DGCM-RELATED"/>
    <property type="match status" value="1"/>
</dbReference>
<keyword evidence="10" id="KW-1185">Reference proteome</keyword>
<dbReference type="Gene3D" id="3.30.70.270">
    <property type="match status" value="1"/>
</dbReference>
<keyword evidence="5" id="KW-0812">Transmembrane</keyword>
<organism evidence="7 9">
    <name type="scientific">Pseudomonas tohonis</name>
    <dbReference type="NCBI Taxonomy" id="2725477"/>
    <lineage>
        <taxon>Bacteria</taxon>
        <taxon>Pseudomonadati</taxon>
        <taxon>Pseudomonadota</taxon>
        <taxon>Gammaproteobacteria</taxon>
        <taxon>Pseudomonadales</taxon>
        <taxon>Pseudomonadaceae</taxon>
        <taxon>Pseudomonas</taxon>
    </lineage>
</organism>
<dbReference type="SUPFAM" id="SSF55073">
    <property type="entry name" value="Nucleotide cyclase"/>
    <property type="match status" value="1"/>
</dbReference>
<proteinExistence type="predicted"/>
<evidence type="ECO:0000256" key="5">
    <source>
        <dbReference type="SAM" id="Phobius"/>
    </source>
</evidence>
<accession>A0A6J4E0Q2</accession>
<evidence type="ECO:0000313" key="7">
    <source>
        <dbReference type="EMBL" id="BCG23270.1"/>
    </source>
</evidence>
<feature type="transmembrane region" description="Helical" evidence="5">
    <location>
        <begin position="62"/>
        <end position="81"/>
    </location>
</feature>
<feature type="transmembrane region" description="Helical" evidence="5">
    <location>
        <begin position="189"/>
        <end position="209"/>
    </location>
</feature>
<comment type="catalytic activity">
    <reaction evidence="4">
        <text>2 GTP = 3',3'-c-di-GMP + 2 diphosphate</text>
        <dbReference type="Rhea" id="RHEA:24898"/>
        <dbReference type="ChEBI" id="CHEBI:33019"/>
        <dbReference type="ChEBI" id="CHEBI:37565"/>
        <dbReference type="ChEBI" id="CHEBI:58805"/>
        <dbReference type="EC" id="2.7.7.65"/>
    </reaction>
</comment>
<dbReference type="PANTHER" id="PTHR45138">
    <property type="entry name" value="REGULATORY COMPONENTS OF SENSORY TRANSDUCTION SYSTEM"/>
    <property type="match status" value="1"/>
</dbReference>
<feature type="transmembrane region" description="Helical" evidence="5">
    <location>
        <begin position="151"/>
        <end position="169"/>
    </location>
</feature>
<reference evidence="7 9" key="1">
    <citation type="submission" date="2020-05" db="EMBL/GenBank/DDBJ databases">
        <title>Characterization of novel class B3 metallo-beta-lactamase from novel Pseudomonas species.</title>
        <authorList>
            <person name="Yamada K."/>
            <person name="Aoki K."/>
            <person name="Ishii Y."/>
        </authorList>
    </citation>
    <scope>NUCLEOTIDE SEQUENCE [LARGE SCALE GENOMIC DNA]</scope>
    <source>
        <strain evidence="7 9">TUM18999</strain>
        <strain evidence="8 10">TUM20286</strain>
    </source>
</reference>
<keyword evidence="5" id="KW-1133">Transmembrane helix</keyword>
<dbReference type="InterPro" id="IPR000160">
    <property type="entry name" value="GGDEF_dom"/>
</dbReference>
<dbReference type="InterPro" id="IPR043128">
    <property type="entry name" value="Rev_trsase/Diguanyl_cyclase"/>
</dbReference>
<dbReference type="EMBL" id="AP023189">
    <property type="protein sequence ID" value="BCG23270.1"/>
    <property type="molecule type" value="Genomic_DNA"/>
</dbReference>
<dbReference type="CDD" id="cd01949">
    <property type="entry name" value="GGDEF"/>
    <property type="match status" value="1"/>
</dbReference>
<evidence type="ECO:0000256" key="2">
    <source>
        <dbReference type="ARBA" id="ARBA00004533"/>
    </source>
</evidence>
<dbReference type="PROSITE" id="PS50887">
    <property type="entry name" value="GGDEF"/>
    <property type="match status" value="1"/>
</dbReference>
<dbReference type="EC" id="2.7.7.65" evidence="3"/>
<evidence type="ECO:0000259" key="6">
    <source>
        <dbReference type="PROSITE" id="PS50887"/>
    </source>
</evidence>
<dbReference type="KEGG" id="ptw:TUM18999_14610"/>
<feature type="domain" description="GGDEF" evidence="6">
    <location>
        <begin position="251"/>
        <end position="381"/>
    </location>
</feature>
<dbReference type="InterPro" id="IPR050469">
    <property type="entry name" value="Diguanylate_Cyclase"/>
</dbReference>
<feature type="transmembrane region" description="Helical" evidence="5">
    <location>
        <begin position="93"/>
        <end position="113"/>
    </location>
</feature>
<dbReference type="Proteomes" id="UP001054892">
    <property type="component" value="Unassembled WGS sequence"/>
</dbReference>
<comment type="cofactor">
    <cofactor evidence="1">
        <name>Mg(2+)</name>
        <dbReference type="ChEBI" id="CHEBI:18420"/>
    </cofactor>
</comment>
<dbReference type="FunFam" id="3.30.70.270:FF:000001">
    <property type="entry name" value="Diguanylate cyclase domain protein"/>
    <property type="match status" value="1"/>
</dbReference>
<keyword evidence="5" id="KW-0472">Membrane</keyword>
<feature type="transmembrane region" description="Helical" evidence="5">
    <location>
        <begin position="6"/>
        <end position="24"/>
    </location>
</feature>
<comment type="subcellular location">
    <subcellularLocation>
        <location evidence="2">Cell inner membrane</location>
    </subcellularLocation>
</comment>
<dbReference type="EMBL" id="BQKM01000017">
    <property type="protein sequence ID" value="GJN55242.1"/>
    <property type="molecule type" value="Genomic_DNA"/>
</dbReference>
<gene>
    <name evidence="7" type="ORF">TUM18999_14610</name>
    <name evidence="8" type="ORF">TUM20286_49940</name>
</gene>
<dbReference type="RefSeq" id="WP_173178720.1">
    <property type="nucleotide sequence ID" value="NZ_AP023189.1"/>
</dbReference>